<dbReference type="Pfam" id="PF10070">
    <property type="entry name" value="DabA"/>
    <property type="match status" value="1"/>
</dbReference>
<dbReference type="STRING" id="1742973.COMA2_220042"/>
<keyword evidence="3 6" id="KW-0479">Metal-binding</keyword>
<evidence type="ECO:0000313" key="7">
    <source>
        <dbReference type="EMBL" id="CUS36334.1"/>
    </source>
</evidence>
<name>A0A0S4LHF3_9BACT</name>
<keyword evidence="1 6" id="KW-0813">Transport</keyword>
<dbReference type="GO" id="GO:0008270">
    <property type="term" value="F:zinc ion binding"/>
    <property type="evidence" value="ECO:0007669"/>
    <property type="project" value="UniProtKB-UniRule"/>
</dbReference>
<feature type="binding site" evidence="6">
    <location>
        <position position="487"/>
    </location>
    <ligand>
        <name>Zn(2+)</name>
        <dbReference type="ChEBI" id="CHEBI:29105"/>
    </ligand>
</feature>
<comment type="subcellular location">
    <subcellularLocation>
        <location evidence="6">Cell membrane</location>
        <topology evidence="6">Peripheral membrane protein</topology>
    </subcellularLocation>
</comment>
<keyword evidence="2 6" id="KW-1003">Cell membrane</keyword>
<dbReference type="PANTHER" id="PTHR38344:SF1">
    <property type="entry name" value="INORGANIC CARBON TRANSPORTER SUBUNIT DABA-RELATED"/>
    <property type="match status" value="1"/>
</dbReference>
<dbReference type="GO" id="GO:0005886">
    <property type="term" value="C:plasma membrane"/>
    <property type="evidence" value="ECO:0007669"/>
    <property type="project" value="UniProtKB-SubCell"/>
</dbReference>
<proteinExistence type="inferred from homology"/>
<keyword evidence="4 6" id="KW-0862">Zinc</keyword>
<organism evidence="7 8">
    <name type="scientific">Candidatus Nitrospira nitrificans</name>
    <dbReference type="NCBI Taxonomy" id="1742973"/>
    <lineage>
        <taxon>Bacteria</taxon>
        <taxon>Pseudomonadati</taxon>
        <taxon>Nitrospirota</taxon>
        <taxon>Nitrospiria</taxon>
        <taxon>Nitrospirales</taxon>
        <taxon>Nitrospiraceae</taxon>
        <taxon>Nitrospira</taxon>
    </lineage>
</organism>
<comment type="function">
    <text evidence="6">Part of an energy-coupled inorganic carbon pump.</text>
</comment>
<evidence type="ECO:0000256" key="2">
    <source>
        <dbReference type="ARBA" id="ARBA00022475"/>
    </source>
</evidence>
<evidence type="ECO:0000256" key="5">
    <source>
        <dbReference type="ARBA" id="ARBA00023136"/>
    </source>
</evidence>
<dbReference type="HAMAP" id="MF_01871">
    <property type="entry name" value="DabA"/>
    <property type="match status" value="1"/>
</dbReference>
<keyword evidence="8" id="KW-1185">Reference proteome</keyword>
<comment type="subunit">
    <text evidence="6">Forms a complex with DabB.</text>
</comment>
<dbReference type="AlphaFoldDB" id="A0A0S4LHF3"/>
<dbReference type="Proteomes" id="UP000198736">
    <property type="component" value="Unassembled WGS sequence"/>
</dbReference>
<sequence>MESLERVADMESRRMELRGVVRLAGEVIAQYWPMRTFVHHNPLHSIEYLPFEEAVKRGKQFMGGNGYLPNSLYREYLKAGRIRSTHLDDALKPHVLDKQVAIGSHTITHGSVLRACLADGLCAPTMEPLDDQLEDPDRPLIDALARKLEGALLPFSLDDRIRKVVDENQAALCRWLTLSHWCDDTLGTQIVQQINEQMIKWCGAFLDEGHATWVMPGRDKGLYEAWRAMTSHEWSPCGIKDSRRKIAQLPDYPEDALLESLDALGIPAELLQNYLSLQLTALPGWAGFIKWRAEERDYPWQQTHPVGLVKFLAIRLWYARELVQQACKDRLGIDGRYEAVMAFMRDYPEEYYLRRQRVAGRLPALYAEEVDRLSHRKGQSWNNILARYRAEVIPRLQAAARRGAARRLLALAHSVNIKATALVESAPTDLKQVVDWMETFPESDHGPVWLKALEAGYQEELLGSLRARARNTPPSETARPYSQSVYCIDVRSEPFRRHLEAIGPHETFGFAGFFAAFIRYRAWGKEHDTEQFPVIMRAKNEVREIPRSYLDDKVSLHTARAKWVQAGHTLLHDLKENVVTPYVMVESLGWFYSLPIFGKTLVPKLYQRWTTWLRRLFVPSLATTLTIDKLAPGETAEMLAAEQQAVIKEALHEHLGLRSFRITPTLVESLRQRALMVEGDPAPPIADEELERAGLTQETITAFVDTLRRQYDLTARSASRHKERLTRTGFTLEEQVLTVDTALRMMGLTKNFARLVLFCAHGSTSDNNPYESALDCGACGGNEGKPNARALAMMANNPKVRERIPKLGINIPADTHFVAGQMDTTTDAIQLFDLEDAPPTHRADIARLQEDLKEASVLTSQERCLRFPDIRRVLKRTSAEAQVRKRSVDWSQVRPEWGLSNNTSFLIGRRELTKGLDLGGRVFLHSYDYREDPNHRLLEVLLTAPQVVAQWINMEHYFSAVDNDVYGSGSKIYHNVVGRLGIMSGPWSDLRLGLARQTVMNGEMPYHEPMRLLTIVEAPRTGIEKLIARHEVLQHYYHNEWVHLIVLDPRDGGWYRYRPNGEWARIAEDVSREQKQPVSTVQPEAGKE</sequence>
<evidence type="ECO:0000256" key="3">
    <source>
        <dbReference type="ARBA" id="ARBA00022723"/>
    </source>
</evidence>
<dbReference type="OrthoDB" id="9805101at2"/>
<accession>A0A0S4LHF3</accession>
<feature type="binding site" evidence="6">
    <location>
        <position position="761"/>
    </location>
    <ligand>
        <name>Zn(2+)</name>
        <dbReference type="ChEBI" id="CHEBI:29105"/>
    </ligand>
</feature>
<keyword evidence="5 6" id="KW-0472">Membrane</keyword>
<dbReference type="RefSeq" id="WP_090897913.1">
    <property type="nucleotide sequence ID" value="NZ_CZPZ01000015.1"/>
</dbReference>
<evidence type="ECO:0000256" key="6">
    <source>
        <dbReference type="HAMAP-Rule" id="MF_01871"/>
    </source>
</evidence>
<comment type="cofactor">
    <cofactor evidence="6">
        <name>Zn(2+)</name>
        <dbReference type="ChEBI" id="CHEBI:29105"/>
    </cofactor>
</comment>
<gene>
    <name evidence="6" type="primary">dabA</name>
    <name evidence="7" type="ORF">COMA2_220042</name>
</gene>
<dbReference type="InterPro" id="IPR018752">
    <property type="entry name" value="DabA"/>
</dbReference>
<dbReference type="PANTHER" id="PTHR38344">
    <property type="entry name" value="UPF0753 PROTEIN AQ_863"/>
    <property type="match status" value="1"/>
</dbReference>
<dbReference type="EMBL" id="CZPZ01000015">
    <property type="protein sequence ID" value="CUS36334.1"/>
    <property type="molecule type" value="Genomic_DNA"/>
</dbReference>
<evidence type="ECO:0000313" key="8">
    <source>
        <dbReference type="Proteomes" id="UP000198736"/>
    </source>
</evidence>
<comment type="similarity">
    <text evidence="6">Belongs to the inorganic carbon transporter (TC 9.A.2) DabA family.</text>
</comment>
<feature type="binding site" evidence="6">
    <location>
        <position position="776"/>
    </location>
    <ligand>
        <name>Zn(2+)</name>
        <dbReference type="ChEBI" id="CHEBI:29105"/>
    </ligand>
</feature>
<reference evidence="8" key="1">
    <citation type="submission" date="2015-10" db="EMBL/GenBank/DDBJ databases">
        <authorList>
            <person name="Luecker S."/>
            <person name="Luecker S."/>
        </authorList>
    </citation>
    <scope>NUCLEOTIDE SEQUENCE [LARGE SCALE GENOMIC DNA]</scope>
</reference>
<feature type="binding site" evidence="6">
    <location>
        <position position="489"/>
    </location>
    <ligand>
        <name>Zn(2+)</name>
        <dbReference type="ChEBI" id="CHEBI:29105"/>
    </ligand>
</feature>
<protein>
    <recommendedName>
        <fullName evidence="6">Probable inorganic carbon transporter subunit DabA</fullName>
    </recommendedName>
</protein>
<evidence type="ECO:0000256" key="1">
    <source>
        <dbReference type="ARBA" id="ARBA00022448"/>
    </source>
</evidence>
<evidence type="ECO:0000256" key="4">
    <source>
        <dbReference type="ARBA" id="ARBA00022833"/>
    </source>
</evidence>